<dbReference type="InterPro" id="IPR011051">
    <property type="entry name" value="RmlC_Cupin_sf"/>
</dbReference>
<dbReference type="KEGG" id="sniv:SFSGTM_01800"/>
<sequence length="118" mass="13841">MKRIEPYMRREDARGKLIGLMNEGLWEEFNYLETGAGQVRGNHYHEKTLELFFIIDGEVDIVIVRPDGEVINDHLVAGDMVLIEPGETHTFYCLTNTRWINFLTNRFDQDNPDLHFNN</sequence>
<proteinExistence type="predicted"/>
<dbReference type="Proteomes" id="UP000463939">
    <property type="component" value="Chromosome"/>
</dbReference>
<reference evidence="3" key="1">
    <citation type="submission" date="2019-11" db="EMBL/GenBank/DDBJ databases">
        <title>Isolation and characterization of a novel species in the genus Sulfuriferula.</title>
        <authorList>
            <person name="Mochizuki J."/>
            <person name="Kojima H."/>
            <person name="Fukui M."/>
        </authorList>
    </citation>
    <scope>NUCLEOTIDE SEQUENCE [LARGE SCALE GENOMIC DNA]</scope>
    <source>
        <strain evidence="3">SGTM</strain>
    </source>
</reference>
<accession>A0A809S7D9</accession>
<dbReference type="InterPro" id="IPR029303">
    <property type="entry name" value="CapF_C"/>
</dbReference>
<dbReference type="EMBL" id="AP021881">
    <property type="protein sequence ID" value="BBO99471.1"/>
    <property type="molecule type" value="Genomic_DNA"/>
</dbReference>
<evidence type="ECO:0000313" key="3">
    <source>
        <dbReference type="Proteomes" id="UP000463939"/>
    </source>
</evidence>
<keyword evidence="3" id="KW-1185">Reference proteome</keyword>
<gene>
    <name evidence="2" type="ORF">SFSGTM_01800</name>
</gene>
<dbReference type="AlphaFoldDB" id="A0A809S7D9"/>
<dbReference type="RefSeq" id="WP_162083519.1">
    <property type="nucleotide sequence ID" value="NZ_AP021881.1"/>
</dbReference>
<dbReference type="Gene3D" id="2.60.120.10">
    <property type="entry name" value="Jelly Rolls"/>
    <property type="match status" value="1"/>
</dbReference>
<evidence type="ECO:0000259" key="1">
    <source>
        <dbReference type="Pfam" id="PF14667"/>
    </source>
</evidence>
<feature type="domain" description="Capsular polysaccharide assembling protein CapF C-terminal" evidence="1">
    <location>
        <begin position="11"/>
        <end position="113"/>
    </location>
</feature>
<dbReference type="SUPFAM" id="SSF51182">
    <property type="entry name" value="RmlC-like cupins"/>
    <property type="match status" value="1"/>
</dbReference>
<evidence type="ECO:0000313" key="2">
    <source>
        <dbReference type="EMBL" id="BBO99471.1"/>
    </source>
</evidence>
<name>A0A809S7D9_9PROT</name>
<organism evidence="2 3">
    <name type="scientific">Sulfuriferula nivalis</name>
    <dbReference type="NCBI Taxonomy" id="2675298"/>
    <lineage>
        <taxon>Bacteria</taxon>
        <taxon>Pseudomonadati</taxon>
        <taxon>Pseudomonadota</taxon>
        <taxon>Betaproteobacteria</taxon>
        <taxon>Nitrosomonadales</taxon>
        <taxon>Sulfuricellaceae</taxon>
        <taxon>Sulfuriferula</taxon>
    </lineage>
</organism>
<protein>
    <recommendedName>
        <fullName evidence="1">Capsular polysaccharide assembling protein CapF C-terminal domain-containing protein</fullName>
    </recommendedName>
</protein>
<dbReference type="Pfam" id="PF14667">
    <property type="entry name" value="Polysacc_synt_C"/>
    <property type="match status" value="1"/>
</dbReference>
<dbReference type="InterPro" id="IPR014710">
    <property type="entry name" value="RmlC-like_jellyroll"/>
</dbReference>